<feature type="region of interest" description="Disordered" evidence="1">
    <location>
        <begin position="1"/>
        <end position="21"/>
    </location>
</feature>
<dbReference type="STRING" id="666685.R2APBS1_2853"/>
<feature type="compositionally biased region" description="Low complexity" evidence="1">
    <location>
        <begin position="158"/>
        <end position="177"/>
    </location>
</feature>
<dbReference type="RefSeq" id="WP_015448400.1">
    <property type="nucleotide sequence ID" value="NC_020541.1"/>
</dbReference>
<dbReference type="HOGENOM" id="CLU_129859_0_0_6"/>
<name>M4NG56_9GAMM</name>
<evidence type="ECO:0000313" key="2">
    <source>
        <dbReference type="EMBL" id="AGG89930.1"/>
    </source>
</evidence>
<feature type="region of interest" description="Disordered" evidence="1">
    <location>
        <begin position="143"/>
        <end position="177"/>
    </location>
</feature>
<organism evidence="2 3">
    <name type="scientific">Rhodanobacter denitrificans</name>
    <dbReference type="NCBI Taxonomy" id="666685"/>
    <lineage>
        <taxon>Bacteria</taxon>
        <taxon>Pseudomonadati</taxon>
        <taxon>Pseudomonadota</taxon>
        <taxon>Gammaproteobacteria</taxon>
        <taxon>Lysobacterales</taxon>
        <taxon>Rhodanobacteraceae</taxon>
        <taxon>Rhodanobacter</taxon>
    </lineage>
</organism>
<gene>
    <name evidence="2" type="ORF">R2APBS1_2853</name>
</gene>
<dbReference type="InterPro" id="IPR046583">
    <property type="entry name" value="DUF6631"/>
</dbReference>
<dbReference type="AlphaFoldDB" id="M4NG56"/>
<sequence length="177" mass="18733" precursor="true">MARKVTARKSPSAPPPSGADDVAVMHPDVTLTIAGREITVREYGFVDGLRVRAQTRPFLLALEQLFGAGEGLADDVLAVVGEHYDLMRGAIAQSAGVDVAWIESLGDTDADRLLMAWWTVCGPFFLRQLIRRSGERTRRIELIAGPTSISTSPPPASATPTGSAATPSDSSGSSTRA</sequence>
<dbReference type="EMBL" id="CP003470">
    <property type="protein sequence ID" value="AGG89930.1"/>
    <property type="molecule type" value="Genomic_DNA"/>
</dbReference>
<keyword evidence="3" id="KW-1185">Reference proteome</keyword>
<reference evidence="2 3" key="1">
    <citation type="submission" date="2012-04" db="EMBL/GenBank/DDBJ databases">
        <title>Complete genome of Rhodanobacter sp. 2APBS1.</title>
        <authorList>
            <consortium name="US DOE Joint Genome Institute"/>
            <person name="Huntemann M."/>
            <person name="Wei C.-L."/>
            <person name="Han J."/>
            <person name="Detter J.C."/>
            <person name="Han C."/>
            <person name="Tapia R."/>
            <person name="Munk A.C.C."/>
            <person name="Chen A."/>
            <person name="Krypides N."/>
            <person name="Mavromatis K."/>
            <person name="Markowitz V."/>
            <person name="Szeto E."/>
            <person name="Ivanova N."/>
            <person name="Mikhailova N."/>
            <person name="Ovchinnikova G."/>
            <person name="Pagani I."/>
            <person name="Pati A."/>
            <person name="Goodwin L."/>
            <person name="Peters L."/>
            <person name="Pitluck S."/>
            <person name="Woyke T."/>
            <person name="Prakash O."/>
            <person name="Elkins J."/>
            <person name="Brown S."/>
            <person name="Palumbo A."/>
            <person name="Hemme C."/>
            <person name="Zhou J."/>
            <person name="Watson D."/>
            <person name="Jardine P."/>
            <person name="Kostka J."/>
            <person name="Green S."/>
        </authorList>
    </citation>
    <scope>NUCLEOTIDE SEQUENCE [LARGE SCALE GENOMIC DNA]</scope>
    <source>
        <strain evidence="2 3">2APBS1</strain>
    </source>
</reference>
<dbReference type="Pfam" id="PF20336">
    <property type="entry name" value="DUF6631"/>
    <property type="match status" value="1"/>
</dbReference>
<dbReference type="KEGG" id="rhd:R2APBS1_2853"/>
<dbReference type="eggNOG" id="ENOG50333YC">
    <property type="taxonomic scope" value="Bacteria"/>
</dbReference>
<dbReference type="Proteomes" id="UP000011859">
    <property type="component" value="Chromosome"/>
</dbReference>
<evidence type="ECO:0000256" key="1">
    <source>
        <dbReference type="SAM" id="MobiDB-lite"/>
    </source>
</evidence>
<evidence type="ECO:0000313" key="3">
    <source>
        <dbReference type="Proteomes" id="UP000011859"/>
    </source>
</evidence>
<protein>
    <submittedName>
        <fullName evidence="2">Uncharacterized protein</fullName>
    </submittedName>
</protein>
<accession>M4NG56</accession>
<proteinExistence type="predicted"/>
<dbReference type="OrthoDB" id="6638002at2"/>